<dbReference type="GO" id="GO:0050661">
    <property type="term" value="F:NADP binding"/>
    <property type="evidence" value="ECO:0007669"/>
    <property type="project" value="InterPro"/>
</dbReference>
<name>A0A0F8B999_CERFI</name>
<dbReference type="SUPFAM" id="SSF48179">
    <property type="entry name" value="6-phosphogluconate dehydrogenase C-terminal domain-like"/>
    <property type="match status" value="1"/>
</dbReference>
<comment type="similarity">
    <text evidence="1">Belongs to the HIBADH-related family. NP60 subfamily.</text>
</comment>
<dbReference type="InterPro" id="IPR051265">
    <property type="entry name" value="HIBADH-related_NP60_sf"/>
</dbReference>
<evidence type="ECO:0000256" key="3">
    <source>
        <dbReference type="ARBA" id="ARBA00023027"/>
    </source>
</evidence>
<dbReference type="PIRSF" id="PIRSF000103">
    <property type="entry name" value="HIBADH"/>
    <property type="match status" value="1"/>
</dbReference>
<dbReference type="InterPro" id="IPR006115">
    <property type="entry name" value="6PGDH_NADP-bd"/>
</dbReference>
<dbReference type="InterPro" id="IPR029154">
    <property type="entry name" value="HIBADH-like_NADP-bd"/>
</dbReference>
<evidence type="ECO:0000256" key="4">
    <source>
        <dbReference type="PIRSR" id="PIRSR000103-1"/>
    </source>
</evidence>
<dbReference type="Gene3D" id="1.10.1040.10">
    <property type="entry name" value="N-(1-d-carboxylethyl)-l-norvaline Dehydrogenase, domain 2"/>
    <property type="match status" value="1"/>
</dbReference>
<feature type="domain" description="3-hydroxyisobutyrate dehydrogenase-like NAD-binding" evidence="6">
    <location>
        <begin position="176"/>
        <end position="295"/>
    </location>
</feature>
<dbReference type="SUPFAM" id="SSF51735">
    <property type="entry name" value="NAD(P)-binding Rossmann-fold domains"/>
    <property type="match status" value="1"/>
</dbReference>
<reference evidence="7 8" key="1">
    <citation type="submission" date="2015-04" db="EMBL/GenBank/DDBJ databases">
        <title>Genome sequence of Ceratocystis platani, a major pathogen of plane trees.</title>
        <authorList>
            <person name="Belbahri L."/>
        </authorList>
    </citation>
    <scope>NUCLEOTIDE SEQUENCE [LARGE SCALE GENOMIC DNA]</scope>
    <source>
        <strain evidence="7 8">CFO</strain>
    </source>
</reference>
<feature type="domain" description="6-phosphogluconate dehydrogenase NADP-binding" evidence="5">
    <location>
        <begin position="7"/>
        <end position="157"/>
    </location>
</feature>
<dbReference type="PANTHER" id="PTHR43580:SF3">
    <property type="entry name" value="6-PHOSPHOGLUCONATE DEHYDROGENASE FAMILY PROTEIN (AFU_ORTHOLOGUE AFUA_2G11600)"/>
    <property type="match status" value="1"/>
</dbReference>
<keyword evidence="8" id="KW-1185">Reference proteome</keyword>
<dbReference type="InterPro" id="IPR015815">
    <property type="entry name" value="HIBADH-related"/>
</dbReference>
<sequence>MAPRLLWIGLGNMGRGITKNIVAKAKLDAPLLTFNRSPQRCADLAATLPSGSIEIANSVTEGVAAADIIFTCLANDAAMTETIDQALSGPTPVTGKTFVDCSTIHPDTTEAIAAKVLAAGAQFVTSPVFGAPAMADAGQLIAVLAGPKEAIARVKPYYTGVMARAEIDLSDRPYSAATTLKIIGNTFILNMIEQLAEGLVVAEKSGLGTAPLQEFVNQMFPGPYAAYAQRMVGGDYHQREEPLFAVDLARKDAGHALNIAKEAGVRLANVETADAHLVQVKEKAGEKGDIAAIYGAVRQESGLKYENS</sequence>
<keyword evidence="2 7" id="KW-0560">Oxidoreductase</keyword>
<protein>
    <submittedName>
        <fullName evidence="7">Putative oxidoreductase YfjR</fullName>
        <ecNumber evidence="7">1.1.-.-</ecNumber>
    </submittedName>
</protein>
<keyword evidence="3" id="KW-0520">NAD</keyword>
<dbReference type="Proteomes" id="UP000034841">
    <property type="component" value="Unassembled WGS sequence"/>
</dbReference>
<dbReference type="AlphaFoldDB" id="A0A0F8B999"/>
<evidence type="ECO:0000259" key="5">
    <source>
        <dbReference type="Pfam" id="PF03446"/>
    </source>
</evidence>
<organism evidence="7 8">
    <name type="scientific">Ceratocystis fimbriata f. sp. platani</name>
    <dbReference type="NCBI Taxonomy" id="88771"/>
    <lineage>
        <taxon>Eukaryota</taxon>
        <taxon>Fungi</taxon>
        <taxon>Dikarya</taxon>
        <taxon>Ascomycota</taxon>
        <taxon>Pezizomycotina</taxon>
        <taxon>Sordariomycetes</taxon>
        <taxon>Hypocreomycetidae</taxon>
        <taxon>Microascales</taxon>
        <taxon>Ceratocystidaceae</taxon>
        <taxon>Ceratocystis</taxon>
    </lineage>
</organism>
<dbReference type="GO" id="GO:0016491">
    <property type="term" value="F:oxidoreductase activity"/>
    <property type="evidence" value="ECO:0007669"/>
    <property type="project" value="UniProtKB-KW"/>
</dbReference>
<evidence type="ECO:0000259" key="6">
    <source>
        <dbReference type="Pfam" id="PF14833"/>
    </source>
</evidence>
<dbReference type="InterPro" id="IPR036291">
    <property type="entry name" value="NAD(P)-bd_dom_sf"/>
</dbReference>
<dbReference type="OrthoDB" id="435038at2759"/>
<evidence type="ECO:0000313" key="8">
    <source>
        <dbReference type="Proteomes" id="UP000034841"/>
    </source>
</evidence>
<gene>
    <name evidence="7" type="primary">yfjR</name>
    <name evidence="7" type="ORF">CFO_g72</name>
</gene>
<dbReference type="Gene3D" id="3.40.50.720">
    <property type="entry name" value="NAD(P)-binding Rossmann-like Domain"/>
    <property type="match status" value="1"/>
</dbReference>
<dbReference type="PANTHER" id="PTHR43580">
    <property type="entry name" value="OXIDOREDUCTASE GLYR1-RELATED"/>
    <property type="match status" value="1"/>
</dbReference>
<evidence type="ECO:0000256" key="1">
    <source>
        <dbReference type="ARBA" id="ARBA00007598"/>
    </source>
</evidence>
<feature type="active site" evidence="4">
    <location>
        <position position="181"/>
    </location>
</feature>
<dbReference type="Pfam" id="PF03446">
    <property type="entry name" value="NAD_binding_2"/>
    <property type="match status" value="1"/>
</dbReference>
<accession>A0A0F8B999</accession>
<dbReference type="InterPro" id="IPR013328">
    <property type="entry name" value="6PGD_dom2"/>
</dbReference>
<dbReference type="EMBL" id="LBBL01000002">
    <property type="protein sequence ID" value="KKF97580.1"/>
    <property type="molecule type" value="Genomic_DNA"/>
</dbReference>
<dbReference type="EC" id="1.1.-.-" evidence="7"/>
<evidence type="ECO:0000256" key="2">
    <source>
        <dbReference type="ARBA" id="ARBA00023002"/>
    </source>
</evidence>
<dbReference type="GO" id="GO:0051287">
    <property type="term" value="F:NAD binding"/>
    <property type="evidence" value="ECO:0007669"/>
    <property type="project" value="InterPro"/>
</dbReference>
<comment type="caution">
    <text evidence="7">The sequence shown here is derived from an EMBL/GenBank/DDBJ whole genome shotgun (WGS) entry which is preliminary data.</text>
</comment>
<evidence type="ECO:0000313" key="7">
    <source>
        <dbReference type="EMBL" id="KKF97580.1"/>
    </source>
</evidence>
<dbReference type="Pfam" id="PF14833">
    <property type="entry name" value="NAD_binding_11"/>
    <property type="match status" value="1"/>
</dbReference>
<proteinExistence type="inferred from homology"/>
<dbReference type="InterPro" id="IPR008927">
    <property type="entry name" value="6-PGluconate_DH-like_C_sf"/>
</dbReference>